<keyword evidence="7" id="KW-1279">T cell receptor</keyword>
<evidence type="ECO:0000256" key="3">
    <source>
        <dbReference type="ARBA" id="ARBA00023130"/>
    </source>
</evidence>
<evidence type="ECO:0000313" key="10">
    <source>
        <dbReference type="Proteomes" id="UP000008225"/>
    </source>
</evidence>
<dbReference type="InParanoid" id="A0A5F4WFV4"/>
<keyword evidence="3" id="KW-1064">Adaptive immunity</keyword>
<dbReference type="GO" id="GO:0042101">
    <property type="term" value="C:T cell receptor complex"/>
    <property type="evidence" value="ECO:0007669"/>
    <property type="project" value="UniProtKB-KW"/>
</dbReference>
<dbReference type="GeneTree" id="ENSGT00940000159469"/>
<dbReference type="PANTHER" id="PTHR19343">
    <property type="entry name" value="T CELL RECEPTOR ALPHA VARIABLE 1-2"/>
    <property type="match status" value="1"/>
</dbReference>
<keyword evidence="1" id="KW-0732">Signal</keyword>
<dbReference type="GO" id="GO:0042605">
    <property type="term" value="F:peptide antigen binding"/>
    <property type="evidence" value="ECO:0007669"/>
    <property type="project" value="TreeGrafter"/>
</dbReference>
<comment type="subunit">
    <text evidence="6">Alpha-beta TR is a heterodimer composed of an alpha and beta chain; disulfide-linked. The alpha-beta TR is associated with the transmembrane signaling CD3 coreceptor proteins to form the TR-CD3 (TcR or TCR). The assembly of alpha-beta TR heterodimers with CD3 occurs in the endoplasmic reticulum where a single alpha-beta TR heterodimer associates with one CD3D-CD3E heterodimer, one CD3G-CD3E heterodimer and one CD247 homodimer forming a stable octameric structure. CD3D-CD3E and CD3G-CD3E heterodimers preferentially associate with TR alpha and TR beta chains, respectively. The association of the CD247 homodimer is the last step of TcR assembly in the endoplasmic reticulum and is required for transport to the cell surface.</text>
</comment>
<name>A0A5F4WFV4_CALJA</name>
<keyword evidence="5" id="KW-0393">Immunoglobulin domain</keyword>
<evidence type="ECO:0000313" key="9">
    <source>
        <dbReference type="Ensembl" id="ENSCJAP00000076514.2"/>
    </source>
</evidence>
<dbReference type="InterPro" id="IPR036179">
    <property type="entry name" value="Ig-like_dom_sf"/>
</dbReference>
<dbReference type="FunCoup" id="A0A5F4WFV4">
    <property type="interactions" value="159"/>
</dbReference>
<evidence type="ECO:0000256" key="2">
    <source>
        <dbReference type="ARBA" id="ARBA00022859"/>
    </source>
</evidence>
<dbReference type="PROSITE" id="PS50835">
    <property type="entry name" value="IG_LIKE"/>
    <property type="match status" value="1"/>
</dbReference>
<dbReference type="InterPro" id="IPR051006">
    <property type="entry name" value="TCR_variable_domain"/>
</dbReference>
<reference evidence="9" key="2">
    <citation type="submission" date="2025-08" db="UniProtKB">
        <authorList>
            <consortium name="Ensembl"/>
        </authorList>
    </citation>
    <scope>IDENTIFICATION</scope>
</reference>
<sequence length="195" mass="21584">MKGSFQLTSVSRLTIEADGICGQFKKPQCFGGKEEILDNRSRFLGLQVPAGRTMKTLTGSSFLFLWLQLDCMSSGQDMKQSLFLSVREGDSVVINCTYTDSSSSYLYWYKQDPGASLQLLAYILSNTDTKQDQRLTVQLDKKNKHLSLQIAETQTGDSAIYSCAESTHCFSGTCILYPNLCLGPKPHSVSFGTNL</sequence>
<reference evidence="9" key="3">
    <citation type="submission" date="2025-09" db="UniProtKB">
        <authorList>
            <consortium name="Ensembl"/>
        </authorList>
    </citation>
    <scope>IDENTIFICATION</scope>
</reference>
<dbReference type="STRING" id="9483.ENSCJAP00000076514"/>
<dbReference type="GO" id="GO:0002250">
    <property type="term" value="P:adaptive immune response"/>
    <property type="evidence" value="ECO:0007669"/>
    <property type="project" value="UniProtKB-KW"/>
</dbReference>
<accession>A0A5F4WFV4</accession>
<evidence type="ECO:0000259" key="8">
    <source>
        <dbReference type="PROSITE" id="PS50835"/>
    </source>
</evidence>
<reference evidence="9" key="1">
    <citation type="submission" date="2009-03" db="EMBL/GenBank/DDBJ databases">
        <authorList>
            <person name="Warren W."/>
            <person name="Ye L."/>
            <person name="Minx P."/>
            <person name="Worley K."/>
            <person name="Gibbs R."/>
            <person name="Wilson R.K."/>
        </authorList>
    </citation>
    <scope>NUCLEOTIDE SEQUENCE [LARGE SCALE GENOMIC DNA]</scope>
</reference>
<evidence type="ECO:0000256" key="6">
    <source>
        <dbReference type="ARBA" id="ARBA00038651"/>
    </source>
</evidence>
<evidence type="ECO:0000256" key="4">
    <source>
        <dbReference type="ARBA" id="ARBA00023170"/>
    </source>
</evidence>
<dbReference type="InterPro" id="IPR013106">
    <property type="entry name" value="Ig_V-set"/>
</dbReference>
<dbReference type="Ensembl" id="ENSCJAT00000111817.2">
    <property type="protein sequence ID" value="ENSCJAP00000076514.2"/>
    <property type="gene ID" value="ENSCJAG00000057834.2"/>
</dbReference>
<dbReference type="SMART" id="SM00409">
    <property type="entry name" value="IG"/>
    <property type="match status" value="1"/>
</dbReference>
<evidence type="ECO:0000256" key="5">
    <source>
        <dbReference type="ARBA" id="ARBA00023319"/>
    </source>
</evidence>
<dbReference type="InterPro" id="IPR013783">
    <property type="entry name" value="Ig-like_fold"/>
</dbReference>
<dbReference type="AlphaFoldDB" id="A0A5F4WFV4"/>
<protein>
    <recommendedName>
        <fullName evidence="8">Ig-like domain-containing protein</fullName>
    </recommendedName>
</protein>
<dbReference type="InterPro" id="IPR003599">
    <property type="entry name" value="Ig_sub"/>
</dbReference>
<evidence type="ECO:0000256" key="7">
    <source>
        <dbReference type="ARBA" id="ARBA00043266"/>
    </source>
</evidence>
<dbReference type="InterPro" id="IPR007110">
    <property type="entry name" value="Ig-like_dom"/>
</dbReference>
<organism evidence="9 10">
    <name type="scientific">Callithrix jacchus</name>
    <name type="common">White-tufted-ear marmoset</name>
    <name type="synonym">Simia Jacchus</name>
    <dbReference type="NCBI Taxonomy" id="9483"/>
    <lineage>
        <taxon>Eukaryota</taxon>
        <taxon>Metazoa</taxon>
        <taxon>Chordata</taxon>
        <taxon>Craniata</taxon>
        <taxon>Vertebrata</taxon>
        <taxon>Euteleostomi</taxon>
        <taxon>Mammalia</taxon>
        <taxon>Eutheria</taxon>
        <taxon>Euarchontoglires</taxon>
        <taxon>Primates</taxon>
        <taxon>Haplorrhini</taxon>
        <taxon>Platyrrhini</taxon>
        <taxon>Cebidae</taxon>
        <taxon>Callitrichinae</taxon>
        <taxon>Callithrix</taxon>
        <taxon>Callithrix</taxon>
    </lineage>
</organism>
<dbReference type="PANTHER" id="PTHR19343:SF14">
    <property type="entry name" value="IG-LIKE DOMAIN-CONTAINING PROTEIN-RELATED"/>
    <property type="match status" value="1"/>
</dbReference>
<feature type="domain" description="Ig-like" evidence="8">
    <location>
        <begin position="86"/>
        <end position="163"/>
    </location>
</feature>
<proteinExistence type="predicted"/>
<dbReference type="SUPFAM" id="SSF48726">
    <property type="entry name" value="Immunoglobulin"/>
    <property type="match status" value="1"/>
</dbReference>
<evidence type="ECO:0000256" key="1">
    <source>
        <dbReference type="ARBA" id="ARBA00022729"/>
    </source>
</evidence>
<dbReference type="Pfam" id="PF07686">
    <property type="entry name" value="V-set"/>
    <property type="match status" value="1"/>
</dbReference>
<keyword evidence="10" id="KW-1185">Reference proteome</keyword>
<dbReference type="Proteomes" id="UP000008225">
    <property type="component" value="Chromosome 10"/>
</dbReference>
<keyword evidence="2" id="KW-0391">Immunity</keyword>
<dbReference type="Gene3D" id="2.60.40.10">
    <property type="entry name" value="Immunoglobulins"/>
    <property type="match status" value="1"/>
</dbReference>
<keyword evidence="4" id="KW-0675">Receptor</keyword>
<dbReference type="SMART" id="SM00406">
    <property type="entry name" value="IGv"/>
    <property type="match status" value="1"/>
</dbReference>